<protein>
    <submittedName>
        <fullName evidence="1">Uncharacterized protein</fullName>
    </submittedName>
</protein>
<accession>A0AAV6YNF6</accession>
<keyword evidence="2" id="KW-1185">Reference proteome</keyword>
<name>A0AAV6YNF6_ENGPU</name>
<comment type="caution">
    <text evidence="1">The sequence shown here is derived from an EMBL/GenBank/DDBJ whole genome shotgun (WGS) entry which is preliminary data.</text>
</comment>
<evidence type="ECO:0000313" key="2">
    <source>
        <dbReference type="Proteomes" id="UP000824782"/>
    </source>
</evidence>
<dbReference type="Proteomes" id="UP000824782">
    <property type="component" value="Unassembled WGS sequence"/>
</dbReference>
<dbReference type="AlphaFoldDB" id="A0AAV6YNF6"/>
<sequence>MADLILNNQLRVAVHIFVCNTIHMSLDKCQQQNHAEPFYHFSSNLKQSLSAPFLGAWMWHIAGHHLTNPTMCCHVRGRM</sequence>
<proteinExistence type="predicted"/>
<reference evidence="1" key="1">
    <citation type="thesis" date="2020" institute="ProQuest LLC" country="789 East Eisenhower Parkway, Ann Arbor, MI, USA">
        <title>Comparative Genomics and Chromosome Evolution.</title>
        <authorList>
            <person name="Mudd A.B."/>
        </authorList>
    </citation>
    <scope>NUCLEOTIDE SEQUENCE</scope>
    <source>
        <strain evidence="1">237g6f4</strain>
        <tissue evidence="1">Blood</tissue>
    </source>
</reference>
<evidence type="ECO:0000313" key="1">
    <source>
        <dbReference type="EMBL" id="KAG8536774.1"/>
    </source>
</evidence>
<dbReference type="EMBL" id="WNYA01038493">
    <property type="protein sequence ID" value="KAG8536774.1"/>
    <property type="molecule type" value="Genomic_DNA"/>
</dbReference>
<organism evidence="1 2">
    <name type="scientific">Engystomops pustulosus</name>
    <name type="common">Tungara frog</name>
    <name type="synonym">Physalaemus pustulosus</name>
    <dbReference type="NCBI Taxonomy" id="76066"/>
    <lineage>
        <taxon>Eukaryota</taxon>
        <taxon>Metazoa</taxon>
        <taxon>Chordata</taxon>
        <taxon>Craniata</taxon>
        <taxon>Vertebrata</taxon>
        <taxon>Euteleostomi</taxon>
        <taxon>Amphibia</taxon>
        <taxon>Batrachia</taxon>
        <taxon>Anura</taxon>
        <taxon>Neobatrachia</taxon>
        <taxon>Hyloidea</taxon>
        <taxon>Leptodactylidae</taxon>
        <taxon>Leiuperinae</taxon>
        <taxon>Engystomops</taxon>
    </lineage>
</organism>
<gene>
    <name evidence="1" type="ORF">GDO81_025704</name>
</gene>